<comment type="caution">
    <text evidence="4">The sequence shown here is derived from an EMBL/GenBank/DDBJ whole genome shotgun (WGS) entry which is preliminary data.</text>
</comment>
<feature type="domain" description="N-acetyltransferase" evidence="3">
    <location>
        <begin position="1"/>
        <end position="160"/>
    </location>
</feature>
<dbReference type="GO" id="GO:0016747">
    <property type="term" value="F:acyltransferase activity, transferring groups other than amino-acyl groups"/>
    <property type="evidence" value="ECO:0007669"/>
    <property type="project" value="InterPro"/>
</dbReference>
<dbReference type="OrthoDB" id="5419426at2"/>
<proteinExistence type="predicted"/>
<dbReference type="Gene3D" id="3.40.630.30">
    <property type="match status" value="1"/>
</dbReference>
<evidence type="ECO:0000256" key="2">
    <source>
        <dbReference type="ARBA" id="ARBA00023315"/>
    </source>
</evidence>
<dbReference type="PATRIC" id="fig|1423773.3.peg.701"/>
<dbReference type="RefSeq" id="WP_056943803.1">
    <property type="nucleotide sequence ID" value="NZ_AZDT01000011.1"/>
</dbReference>
<keyword evidence="2" id="KW-0012">Acyltransferase</keyword>
<dbReference type="SUPFAM" id="SSF55729">
    <property type="entry name" value="Acyl-CoA N-acyltransferases (Nat)"/>
    <property type="match status" value="1"/>
</dbReference>
<dbReference type="PROSITE" id="PS51186">
    <property type="entry name" value="GNAT"/>
    <property type="match status" value="1"/>
</dbReference>
<accession>A0A0R1K999</accession>
<keyword evidence="1 4" id="KW-0808">Transferase</keyword>
<keyword evidence="5" id="KW-1185">Reference proteome</keyword>
<dbReference type="PANTHER" id="PTHR43877:SF2">
    <property type="entry name" value="AMINOALKYLPHOSPHONATE N-ACETYLTRANSFERASE-RELATED"/>
    <property type="match status" value="1"/>
</dbReference>
<dbReference type="Proteomes" id="UP000051162">
    <property type="component" value="Unassembled WGS sequence"/>
</dbReference>
<dbReference type="GeneID" id="84782411"/>
<sequence length="160" mass="17905">MQIREIQATDNAAIKKILQDDLRAADLAIPGAAYFDKNLDHLSDYYAAAPDRKYWVVVNAQGEVVGGAGCAAYDASQRIAELQKLYLRRDAQGYGLSYQLIARVEAFARQAGYRTLYLETHHRLAAAVHVYQKLGFTRLPGPLKTAVHTAMDQFYQKTLI</sequence>
<protein>
    <submittedName>
        <fullName evidence="4">GNAT family acetyltransferase</fullName>
    </submittedName>
</protein>
<evidence type="ECO:0000313" key="4">
    <source>
        <dbReference type="EMBL" id="KRK77060.1"/>
    </source>
</evidence>
<dbReference type="EMBL" id="AZDT01000011">
    <property type="protein sequence ID" value="KRK77060.1"/>
    <property type="molecule type" value="Genomic_DNA"/>
</dbReference>
<dbReference type="InterPro" id="IPR050832">
    <property type="entry name" value="Bact_Acetyltransf"/>
</dbReference>
<dbReference type="AlphaFoldDB" id="A0A0R1K999"/>
<dbReference type="CDD" id="cd04301">
    <property type="entry name" value="NAT_SF"/>
    <property type="match status" value="1"/>
</dbReference>
<dbReference type="InterPro" id="IPR016181">
    <property type="entry name" value="Acyl_CoA_acyltransferase"/>
</dbReference>
<dbReference type="PANTHER" id="PTHR43877">
    <property type="entry name" value="AMINOALKYLPHOSPHONATE N-ACETYLTRANSFERASE-RELATED-RELATED"/>
    <property type="match status" value="1"/>
</dbReference>
<evidence type="ECO:0000313" key="5">
    <source>
        <dbReference type="Proteomes" id="UP000051162"/>
    </source>
</evidence>
<gene>
    <name evidence="4" type="ORF">FD30_GL000686</name>
</gene>
<reference evidence="4 5" key="1">
    <citation type="journal article" date="2015" name="Genome Announc.">
        <title>Expanding the biotechnology potential of lactobacilli through comparative genomics of 213 strains and associated genera.</title>
        <authorList>
            <person name="Sun Z."/>
            <person name="Harris H.M."/>
            <person name="McCann A."/>
            <person name="Guo C."/>
            <person name="Argimon S."/>
            <person name="Zhang W."/>
            <person name="Yang X."/>
            <person name="Jeffery I.B."/>
            <person name="Cooney J.C."/>
            <person name="Kagawa T.F."/>
            <person name="Liu W."/>
            <person name="Song Y."/>
            <person name="Salvetti E."/>
            <person name="Wrobel A."/>
            <person name="Rasinkangas P."/>
            <person name="Parkhill J."/>
            <person name="Rea M.C."/>
            <person name="O'Sullivan O."/>
            <person name="Ritari J."/>
            <person name="Douillard F.P."/>
            <person name="Paul Ross R."/>
            <person name="Yang R."/>
            <person name="Briner A.E."/>
            <person name="Felis G.E."/>
            <person name="de Vos W.M."/>
            <person name="Barrangou R."/>
            <person name="Klaenhammer T.R."/>
            <person name="Caufield P.W."/>
            <person name="Cui Y."/>
            <person name="Zhang H."/>
            <person name="O'Toole P.W."/>
        </authorList>
    </citation>
    <scope>NUCLEOTIDE SEQUENCE [LARGE SCALE GENOMIC DNA]</scope>
    <source>
        <strain evidence="4 5">DSM 19117</strain>
    </source>
</reference>
<dbReference type="Pfam" id="PF00583">
    <property type="entry name" value="Acetyltransf_1"/>
    <property type="match status" value="1"/>
</dbReference>
<evidence type="ECO:0000256" key="1">
    <source>
        <dbReference type="ARBA" id="ARBA00022679"/>
    </source>
</evidence>
<organism evidence="4 5">
    <name type="scientific">Levilactobacillus namurensis DSM 19117</name>
    <dbReference type="NCBI Taxonomy" id="1423773"/>
    <lineage>
        <taxon>Bacteria</taxon>
        <taxon>Bacillati</taxon>
        <taxon>Bacillota</taxon>
        <taxon>Bacilli</taxon>
        <taxon>Lactobacillales</taxon>
        <taxon>Lactobacillaceae</taxon>
        <taxon>Levilactobacillus</taxon>
    </lineage>
</organism>
<dbReference type="InterPro" id="IPR000182">
    <property type="entry name" value="GNAT_dom"/>
</dbReference>
<name>A0A0R1K999_9LACO</name>
<dbReference type="STRING" id="1423773.FD30_GL000686"/>
<evidence type="ECO:0000259" key="3">
    <source>
        <dbReference type="PROSITE" id="PS51186"/>
    </source>
</evidence>